<feature type="transmembrane region" description="Helical" evidence="12">
    <location>
        <begin position="136"/>
        <end position="154"/>
    </location>
</feature>
<dbReference type="Proteomes" id="UP001336250">
    <property type="component" value="Unassembled WGS sequence"/>
</dbReference>
<dbReference type="AlphaFoldDB" id="A0AAW9QDT4"/>
<feature type="compositionally biased region" description="Low complexity" evidence="11">
    <location>
        <begin position="9"/>
        <end position="21"/>
    </location>
</feature>
<dbReference type="PANTHER" id="PTHR43820:SF4">
    <property type="entry name" value="HIGH-AFFINITY BRANCHED-CHAIN AMINO ACID TRANSPORT ATP-BINDING PROTEIN LIVF"/>
    <property type="match status" value="1"/>
</dbReference>
<keyword evidence="8" id="KW-0029">Amino-acid transport</keyword>
<dbReference type="EMBL" id="JAZIBG010000028">
    <property type="protein sequence ID" value="MEF7615330.1"/>
    <property type="molecule type" value="Genomic_DNA"/>
</dbReference>
<dbReference type="SUPFAM" id="SSF52540">
    <property type="entry name" value="P-loop containing nucleoside triphosphate hydrolases"/>
    <property type="match status" value="2"/>
</dbReference>
<feature type="transmembrane region" description="Helical" evidence="12">
    <location>
        <begin position="108"/>
        <end position="129"/>
    </location>
</feature>
<dbReference type="GO" id="GO:0015658">
    <property type="term" value="F:branched-chain amino acid transmembrane transporter activity"/>
    <property type="evidence" value="ECO:0007669"/>
    <property type="project" value="InterPro"/>
</dbReference>
<evidence type="ECO:0000256" key="2">
    <source>
        <dbReference type="ARBA" id="ARBA00005417"/>
    </source>
</evidence>
<evidence type="ECO:0000256" key="11">
    <source>
        <dbReference type="SAM" id="MobiDB-lite"/>
    </source>
</evidence>
<dbReference type="InterPro" id="IPR052156">
    <property type="entry name" value="BCAA_Transport_ATP-bd_LivF"/>
</dbReference>
<dbReference type="GO" id="GO:0016887">
    <property type="term" value="F:ATP hydrolysis activity"/>
    <property type="evidence" value="ECO:0007669"/>
    <property type="project" value="InterPro"/>
</dbReference>
<feature type="transmembrane region" description="Helical" evidence="12">
    <location>
        <begin position="32"/>
        <end position="49"/>
    </location>
</feature>
<dbReference type="PROSITE" id="PS00211">
    <property type="entry name" value="ABC_TRANSPORTER_1"/>
    <property type="match status" value="1"/>
</dbReference>
<evidence type="ECO:0000256" key="5">
    <source>
        <dbReference type="ARBA" id="ARBA00022692"/>
    </source>
</evidence>
<dbReference type="InterPro" id="IPR003439">
    <property type="entry name" value="ABC_transporter-like_ATP-bd"/>
</dbReference>
<dbReference type="InterPro" id="IPR003593">
    <property type="entry name" value="AAA+_ATPase"/>
</dbReference>
<keyword evidence="3" id="KW-0813">Transport</keyword>
<dbReference type="CDD" id="cd03224">
    <property type="entry name" value="ABC_TM1139_LivF_branched"/>
    <property type="match status" value="1"/>
</dbReference>
<evidence type="ECO:0000313" key="15">
    <source>
        <dbReference type="Proteomes" id="UP001336250"/>
    </source>
</evidence>
<feature type="transmembrane region" description="Helical" evidence="12">
    <location>
        <begin position="306"/>
        <end position="332"/>
    </location>
</feature>
<dbReference type="InterPro" id="IPR043428">
    <property type="entry name" value="LivM-like"/>
</dbReference>
<dbReference type="InterPro" id="IPR027417">
    <property type="entry name" value="P-loop_NTPase"/>
</dbReference>
<dbReference type="GO" id="GO:0015807">
    <property type="term" value="P:L-amino acid transport"/>
    <property type="evidence" value="ECO:0007669"/>
    <property type="project" value="TreeGrafter"/>
</dbReference>
<dbReference type="Pfam" id="PF00005">
    <property type="entry name" value="ABC_tran"/>
    <property type="match status" value="2"/>
</dbReference>
<feature type="region of interest" description="Disordered" evidence="11">
    <location>
        <begin position="1"/>
        <end position="21"/>
    </location>
</feature>
<dbReference type="GO" id="GO:0005524">
    <property type="term" value="F:ATP binding"/>
    <property type="evidence" value="ECO:0007669"/>
    <property type="project" value="UniProtKB-KW"/>
</dbReference>
<gene>
    <name evidence="14" type="ORF">V4F39_15535</name>
</gene>
<feature type="transmembrane region" description="Helical" evidence="12">
    <location>
        <begin position="271"/>
        <end position="294"/>
    </location>
</feature>
<keyword evidence="5 12" id="KW-0812">Transmembrane</keyword>
<dbReference type="CDD" id="cd06581">
    <property type="entry name" value="TM_PBP1_LivM_like"/>
    <property type="match status" value="1"/>
</dbReference>
<feature type="transmembrane region" description="Helical" evidence="12">
    <location>
        <begin position="55"/>
        <end position="73"/>
    </location>
</feature>
<dbReference type="PANTHER" id="PTHR43820">
    <property type="entry name" value="HIGH-AFFINITY BRANCHED-CHAIN AMINO ACID TRANSPORT ATP-BINDING PROTEIN LIVF"/>
    <property type="match status" value="1"/>
</dbReference>
<comment type="similarity">
    <text evidence="2">Belongs to the ABC transporter superfamily.</text>
</comment>
<evidence type="ECO:0000256" key="12">
    <source>
        <dbReference type="SAM" id="Phobius"/>
    </source>
</evidence>
<evidence type="ECO:0000259" key="13">
    <source>
        <dbReference type="PROSITE" id="PS50893"/>
    </source>
</evidence>
<organism evidence="14 15">
    <name type="scientific">Aquincola agrisoli</name>
    <dbReference type="NCBI Taxonomy" id="3119538"/>
    <lineage>
        <taxon>Bacteria</taxon>
        <taxon>Pseudomonadati</taxon>
        <taxon>Pseudomonadota</taxon>
        <taxon>Betaproteobacteria</taxon>
        <taxon>Burkholderiales</taxon>
        <taxon>Sphaerotilaceae</taxon>
        <taxon>Aquincola</taxon>
    </lineage>
</organism>
<dbReference type="GO" id="GO:0005886">
    <property type="term" value="C:plasma membrane"/>
    <property type="evidence" value="ECO:0007669"/>
    <property type="project" value="UniProtKB-SubCell"/>
</dbReference>
<dbReference type="Gene3D" id="3.40.50.300">
    <property type="entry name" value="P-loop containing nucleotide triphosphate hydrolases"/>
    <property type="match status" value="2"/>
</dbReference>
<protein>
    <submittedName>
        <fullName evidence="14">Branched-chain amino acid ABC transporter ATP-binding protein/permease</fullName>
    </submittedName>
</protein>
<comment type="caution">
    <text evidence="14">The sequence shown here is derived from an EMBL/GenBank/DDBJ whole genome shotgun (WGS) entry which is preliminary data.</text>
</comment>
<feature type="transmembrane region" description="Helical" evidence="12">
    <location>
        <begin position="85"/>
        <end position="102"/>
    </location>
</feature>
<reference evidence="14 15" key="1">
    <citation type="submission" date="2024-02" db="EMBL/GenBank/DDBJ databases">
        <title>Genome sequence of Aquincola sp. MAHUQ-54.</title>
        <authorList>
            <person name="Huq M.A."/>
        </authorList>
    </citation>
    <scope>NUCLEOTIDE SEQUENCE [LARGE SCALE GENOMIC DNA]</scope>
    <source>
        <strain evidence="14 15">MAHUQ-54</strain>
    </source>
</reference>
<keyword evidence="15" id="KW-1185">Reference proteome</keyword>
<name>A0AAW9QDT4_9BURK</name>
<keyword evidence="4" id="KW-1003">Cell membrane</keyword>
<sequence length="861" mass="91795">MDAKLRTHPSGPAAGPSPQAAKPALTREHKTLLALAIGLVLLPQVLLAGGLTVTSAVDCVVLAIVGLGLNVLLGHAGLVSFGHGAWFGIGAYAVAILQLRWFPEQVLLPIAGMLVLLVAGSAAVGALVLRRRGVYFSLLTLAFSALCFAVAYRWTALTGGENGLGGIQRGTLFGVALDTPAAFYTLVAVIGFLVAAALLRLTESPFGKVLLAIRENETRAAFLGYPVRRYKLLAFIVSSTVTGLAGGLFVLNHRIASAESLSVTFSGELLAIVLIGGMRSYAGPIIGALFYLLFREYLSMLTENWLLYFGLVFIGFILFSPSGLVGVGTRLWRMVVPEKTTEAAMSARSTPPTVGEFPAFLPHSRGESVKARGITKSFGGVKAVAGVTVTVADRGVHALIGPNGAGKTSFFNLLSGMFAPSAGTVAFAGRQLEGASPDRVCSAGIARSFQITNLFKGLSVRDNLVLSVMARSSARTSPWRRVDALPDVQRETDELTRFLGITGMEHATAEDLSYGGQRLVDMGLALGSAPRVLLLDEPLAGLAVAERDRIGRLIRALGDRIGVLLVEHDVDRVFAISDHITVMNQGQVLVEGNSARVQADERVREIYIGSGTEALAQKVPASQVAEAVSLKVQGIEAFYGKSHILSGIGFEAHEGEIMAVLGRNGAGKSTLLKSLIGLARLGDGEVHIAGQAVRTPVPETMARLGIAFVPQGRRLFPGLTVRDNLMLGRLRRSGPEADAWSDERIFEVFPRLRERYEVNAELLSGGEQQMVAIARALAGHVRVLLLDEPFEGLSPAMTEEVFNAVLRLKGKVTILIVDHNLDLTLALSDTALVLDRGRVSHFGPALPLLKDLAFRREKLWV</sequence>
<evidence type="ECO:0000256" key="6">
    <source>
        <dbReference type="ARBA" id="ARBA00022741"/>
    </source>
</evidence>
<keyword evidence="9 12" id="KW-1133">Transmembrane helix</keyword>
<feature type="domain" description="ABC transporter" evidence="13">
    <location>
        <begin position="630"/>
        <end position="861"/>
    </location>
</feature>
<evidence type="ECO:0000256" key="1">
    <source>
        <dbReference type="ARBA" id="ARBA00004651"/>
    </source>
</evidence>
<comment type="subcellular location">
    <subcellularLocation>
        <location evidence="1">Cell membrane</location>
        <topology evidence="1">Multi-pass membrane protein</topology>
    </subcellularLocation>
</comment>
<dbReference type="InterPro" id="IPR001851">
    <property type="entry name" value="ABC_transp_permease"/>
</dbReference>
<keyword evidence="6" id="KW-0547">Nucleotide-binding</keyword>
<feature type="transmembrane region" description="Helical" evidence="12">
    <location>
        <begin position="181"/>
        <end position="201"/>
    </location>
</feature>
<evidence type="ECO:0000256" key="3">
    <source>
        <dbReference type="ARBA" id="ARBA00022448"/>
    </source>
</evidence>
<accession>A0AAW9QDT4</accession>
<feature type="transmembrane region" description="Helical" evidence="12">
    <location>
        <begin position="232"/>
        <end position="251"/>
    </location>
</feature>
<dbReference type="SMART" id="SM00382">
    <property type="entry name" value="AAA"/>
    <property type="match status" value="2"/>
</dbReference>
<dbReference type="InterPro" id="IPR017871">
    <property type="entry name" value="ABC_transporter-like_CS"/>
</dbReference>
<feature type="domain" description="ABC transporter" evidence="13">
    <location>
        <begin position="369"/>
        <end position="610"/>
    </location>
</feature>
<evidence type="ECO:0000313" key="14">
    <source>
        <dbReference type="EMBL" id="MEF7615330.1"/>
    </source>
</evidence>
<evidence type="ECO:0000256" key="9">
    <source>
        <dbReference type="ARBA" id="ARBA00022989"/>
    </source>
</evidence>
<keyword evidence="10 12" id="KW-0472">Membrane</keyword>
<evidence type="ECO:0000256" key="10">
    <source>
        <dbReference type="ARBA" id="ARBA00023136"/>
    </source>
</evidence>
<dbReference type="Pfam" id="PF02653">
    <property type="entry name" value="BPD_transp_2"/>
    <property type="match status" value="1"/>
</dbReference>
<dbReference type="RefSeq" id="WP_332290509.1">
    <property type="nucleotide sequence ID" value="NZ_JAZIBG010000028.1"/>
</dbReference>
<keyword evidence="7 14" id="KW-0067">ATP-binding</keyword>
<dbReference type="PROSITE" id="PS50893">
    <property type="entry name" value="ABC_TRANSPORTER_2"/>
    <property type="match status" value="2"/>
</dbReference>
<evidence type="ECO:0000256" key="4">
    <source>
        <dbReference type="ARBA" id="ARBA00022475"/>
    </source>
</evidence>
<evidence type="ECO:0000256" key="8">
    <source>
        <dbReference type="ARBA" id="ARBA00022970"/>
    </source>
</evidence>
<evidence type="ECO:0000256" key="7">
    <source>
        <dbReference type="ARBA" id="ARBA00022840"/>
    </source>
</evidence>
<proteinExistence type="inferred from homology"/>
<dbReference type="CDD" id="cd03219">
    <property type="entry name" value="ABC_Mj1267_LivG_branched"/>
    <property type="match status" value="1"/>
</dbReference>